<evidence type="ECO:0000256" key="1">
    <source>
        <dbReference type="SAM" id="MobiDB-lite"/>
    </source>
</evidence>
<dbReference type="RefSeq" id="WP_136723781.1">
    <property type="nucleotide sequence ID" value="NZ_SUMC01000010.1"/>
</dbReference>
<protein>
    <submittedName>
        <fullName evidence="2">Type II toxin-antitoxin system prevent-host-death family antitoxin</fullName>
    </submittedName>
</protein>
<proteinExistence type="predicted"/>
<dbReference type="OrthoDB" id="4419580at2"/>
<dbReference type="AlphaFoldDB" id="A0A4U0SRM4"/>
<comment type="caution">
    <text evidence="2">The sequence shown here is derived from an EMBL/GenBank/DDBJ whole genome shotgun (WGS) entry which is preliminary data.</text>
</comment>
<reference evidence="2 3" key="1">
    <citation type="submission" date="2019-04" db="EMBL/GenBank/DDBJ databases">
        <title>Streptomyces oryziradicis sp. nov., a novel actinomycete isolated from rhizosphere soil of rice (Oryza sativa L.).</title>
        <authorList>
            <person name="Li C."/>
        </authorList>
    </citation>
    <scope>NUCLEOTIDE SEQUENCE [LARGE SCALE GENOMIC DNA]</scope>
    <source>
        <strain evidence="2 3">NEAU-C40</strain>
    </source>
</reference>
<keyword evidence="3" id="KW-1185">Reference proteome</keyword>
<evidence type="ECO:0000313" key="2">
    <source>
        <dbReference type="EMBL" id="TKA10981.1"/>
    </source>
</evidence>
<name>A0A4U0SRM4_9ACTN</name>
<sequence>MESIGIQELVEHADRYLERARLGETIEITDGRAAIARLTPAVNDDTALDVMIAQGLVVPVSGSLDELLNTPGVRSSAPLPSTEEILSEMREDRF</sequence>
<accession>A0A4U0SRM4</accession>
<feature type="region of interest" description="Disordered" evidence="1">
    <location>
        <begin position="74"/>
        <end position="94"/>
    </location>
</feature>
<dbReference type="Proteomes" id="UP000305778">
    <property type="component" value="Unassembled WGS sequence"/>
</dbReference>
<gene>
    <name evidence="2" type="ORF">FCI23_13510</name>
</gene>
<dbReference type="EMBL" id="SUMC01000010">
    <property type="protein sequence ID" value="TKA10981.1"/>
    <property type="molecule type" value="Genomic_DNA"/>
</dbReference>
<evidence type="ECO:0000313" key="3">
    <source>
        <dbReference type="Proteomes" id="UP000305778"/>
    </source>
</evidence>
<organism evidence="2 3">
    <name type="scientific">Actinacidiphila oryziradicis</name>
    <dbReference type="NCBI Taxonomy" id="2571141"/>
    <lineage>
        <taxon>Bacteria</taxon>
        <taxon>Bacillati</taxon>
        <taxon>Actinomycetota</taxon>
        <taxon>Actinomycetes</taxon>
        <taxon>Kitasatosporales</taxon>
        <taxon>Streptomycetaceae</taxon>
        <taxon>Actinacidiphila</taxon>
    </lineage>
</organism>